<proteinExistence type="inferred from homology"/>
<keyword evidence="4" id="KW-0732">Signal</keyword>
<dbReference type="Pfam" id="PF13360">
    <property type="entry name" value="PQQ_2"/>
    <property type="match status" value="1"/>
</dbReference>
<dbReference type="EMBL" id="CP003379">
    <property type="protein sequence ID" value="AFL86673.1"/>
    <property type="molecule type" value="Genomic_DNA"/>
</dbReference>
<evidence type="ECO:0000256" key="1">
    <source>
        <dbReference type="ARBA" id="ARBA00001931"/>
    </source>
</evidence>
<evidence type="ECO:0000256" key="2">
    <source>
        <dbReference type="ARBA" id="ARBA00008156"/>
    </source>
</evidence>
<feature type="domain" description="Pyrrolo-quinoline quinone repeat" evidence="6">
    <location>
        <begin position="457"/>
        <end position="559"/>
    </location>
</feature>
<dbReference type="GO" id="GO:0016491">
    <property type="term" value="F:oxidoreductase activity"/>
    <property type="evidence" value="ECO:0007669"/>
    <property type="project" value="UniProtKB-KW"/>
</dbReference>
<gene>
    <name evidence="7" type="ordered locus">Terro_0324</name>
</gene>
<feature type="signal peptide" evidence="4">
    <location>
        <begin position="1"/>
        <end position="26"/>
    </location>
</feature>
<dbReference type="SUPFAM" id="SSF50998">
    <property type="entry name" value="Quinoprotein alcohol dehydrogenase-like"/>
    <property type="match status" value="1"/>
</dbReference>
<evidence type="ECO:0000256" key="4">
    <source>
        <dbReference type="SAM" id="SignalP"/>
    </source>
</evidence>
<dbReference type="PANTHER" id="PTHR32303">
    <property type="entry name" value="QUINOPROTEIN ALCOHOL DEHYDROGENASE (CYTOCHROME C)"/>
    <property type="match status" value="1"/>
</dbReference>
<organism evidence="7 8">
    <name type="scientific">Terriglobus roseus (strain DSM 18391 / NRRL B-41598 / KBS 63)</name>
    <dbReference type="NCBI Taxonomy" id="926566"/>
    <lineage>
        <taxon>Bacteria</taxon>
        <taxon>Pseudomonadati</taxon>
        <taxon>Acidobacteriota</taxon>
        <taxon>Terriglobia</taxon>
        <taxon>Terriglobales</taxon>
        <taxon>Acidobacteriaceae</taxon>
        <taxon>Terriglobus</taxon>
    </lineage>
</organism>
<dbReference type="AlphaFoldDB" id="I3ZBQ5"/>
<name>I3ZBQ5_TERRK</name>
<dbReference type="eggNOG" id="COG4993">
    <property type="taxonomic scope" value="Bacteria"/>
</dbReference>
<dbReference type="InterPro" id="IPR002372">
    <property type="entry name" value="PQQ_rpt_dom"/>
</dbReference>
<dbReference type="Pfam" id="PF01011">
    <property type="entry name" value="PQQ"/>
    <property type="match status" value="1"/>
</dbReference>
<comment type="similarity">
    <text evidence="2">Belongs to the bacterial PQQ dehydrogenase family.</text>
</comment>
<feature type="domain" description="Pyrrolo-quinoline quinone repeat" evidence="5">
    <location>
        <begin position="42"/>
        <end position="375"/>
    </location>
</feature>
<dbReference type="PATRIC" id="fig|926566.3.peg.327"/>
<dbReference type="SMART" id="SM00564">
    <property type="entry name" value="PQQ"/>
    <property type="match status" value="5"/>
</dbReference>
<evidence type="ECO:0000259" key="5">
    <source>
        <dbReference type="Pfam" id="PF01011"/>
    </source>
</evidence>
<reference evidence="7 8" key="1">
    <citation type="submission" date="2012-06" db="EMBL/GenBank/DDBJ databases">
        <title>Complete genome of Terriglobus roseus DSM 18391.</title>
        <authorList>
            <consortium name="US DOE Joint Genome Institute (JGI-PGF)"/>
            <person name="Lucas S."/>
            <person name="Copeland A."/>
            <person name="Lapidus A."/>
            <person name="Glavina del Rio T."/>
            <person name="Dalin E."/>
            <person name="Tice H."/>
            <person name="Bruce D."/>
            <person name="Goodwin L."/>
            <person name="Pitluck S."/>
            <person name="Peters L."/>
            <person name="Mikhailova N."/>
            <person name="Munk A.C.C."/>
            <person name="Kyrpides N."/>
            <person name="Mavromatis K."/>
            <person name="Ivanova N."/>
            <person name="Brettin T."/>
            <person name="Detter J.C."/>
            <person name="Han C."/>
            <person name="Larimer F."/>
            <person name="Land M."/>
            <person name="Hauser L."/>
            <person name="Markowitz V."/>
            <person name="Cheng J.-F."/>
            <person name="Hugenholtz P."/>
            <person name="Woyke T."/>
            <person name="Wu D."/>
            <person name="Brambilla E."/>
            <person name="Klenk H.-P."/>
            <person name="Eisen J.A."/>
        </authorList>
    </citation>
    <scope>NUCLEOTIDE SEQUENCE [LARGE SCALE GENOMIC DNA]</scope>
    <source>
        <strain evidence="8">DSM 18391 / NRRL B-41598 / KBS 63</strain>
    </source>
</reference>
<keyword evidence="3" id="KW-0560">Oxidoreductase</keyword>
<accession>I3ZBQ5</accession>
<dbReference type="NCBIfam" id="TIGR04528">
    <property type="entry name" value="acido_non_PQQ"/>
    <property type="match status" value="1"/>
</dbReference>
<evidence type="ECO:0000313" key="8">
    <source>
        <dbReference type="Proteomes" id="UP000006056"/>
    </source>
</evidence>
<dbReference type="RefSeq" id="WP_014784242.1">
    <property type="nucleotide sequence ID" value="NC_018014.1"/>
</dbReference>
<dbReference type="InterPro" id="IPR011047">
    <property type="entry name" value="Quinoprotein_ADH-like_sf"/>
</dbReference>
<dbReference type="STRING" id="926566.Terro_0324"/>
<evidence type="ECO:0000256" key="3">
    <source>
        <dbReference type="ARBA" id="ARBA00023002"/>
    </source>
</evidence>
<evidence type="ECO:0000313" key="7">
    <source>
        <dbReference type="EMBL" id="AFL86673.1"/>
    </source>
</evidence>
<keyword evidence="8" id="KW-1185">Reference proteome</keyword>
<dbReference type="KEGG" id="trs:Terro_0324"/>
<evidence type="ECO:0000259" key="6">
    <source>
        <dbReference type="Pfam" id="PF13360"/>
    </source>
</evidence>
<comment type="cofactor">
    <cofactor evidence="1">
        <name>pyrroloquinoline quinone</name>
        <dbReference type="ChEBI" id="CHEBI:58442"/>
    </cofactor>
</comment>
<dbReference type="HOGENOM" id="CLU_018478_0_2_0"/>
<sequence>MRTAVKLGVAWALAAGLMALPPAARAQSLDPADILHPKADSWPTYSGDYSSDRYSKLTDINTTNVKGMSLAWAQRLTGGSGAPAGGGGFGPPPPSVKTTVGGVGTIEAPMGQIKGTMIMVDGVMYVTTPDNVWALDARDGHELWHYLWKTRGGTHIGNRGVGMWKDRIFFETPDDFLVAVEAKTGKEIWHKEIASFDLQYFSTVAPIVIGNHVIVGTGDDLDEPGLLQSFDPMTGELQWKYYPVPMKEGDPGLDTWKNLDAASHGGGNIWVPGAYDPETHLYIFGTGNPTAAYTSMNRGPGANLYTCSLVALDVETGKMKWYYQTSPHDTHDFDSAQTPTLVDGTWNGKPRKLVLTAARNGYFFVIDRLTGEHLLTSKLVDSPNWAEEKLDKDGHPVRVPAKDYDLGGALVSPANGGIVNWPPPAYSPQTGLFYAHAQESYAMYYLSTTDPRGAMGLGGKDELSVGSLGSYLVAMDYHTGKPAWKIRYPGVTGGGGMNGLLTTAGHLLFANDARGNLIAHDAATGKALWHAHINPTNAPESYMLDGQQYVVVGAGDTMYAFTLQK</sequence>
<protein>
    <submittedName>
        <fullName evidence="7">Glucose dehydrogenase</fullName>
    </submittedName>
</protein>
<dbReference type="Proteomes" id="UP000006056">
    <property type="component" value="Chromosome"/>
</dbReference>
<dbReference type="InterPro" id="IPR030939">
    <property type="entry name" value="Acido_non_PQQ"/>
</dbReference>
<dbReference type="Gene3D" id="2.140.10.10">
    <property type="entry name" value="Quinoprotein alcohol dehydrogenase-like superfamily"/>
    <property type="match status" value="1"/>
</dbReference>
<dbReference type="InterPro" id="IPR018391">
    <property type="entry name" value="PQQ_b-propeller_rpt"/>
</dbReference>
<feature type="chain" id="PRO_5003684604" evidence="4">
    <location>
        <begin position="27"/>
        <end position="565"/>
    </location>
</feature>